<organism evidence="2 3">
    <name type="scientific">Actinomadura violacea</name>
    <dbReference type="NCBI Taxonomy" id="2819934"/>
    <lineage>
        <taxon>Bacteria</taxon>
        <taxon>Bacillati</taxon>
        <taxon>Actinomycetota</taxon>
        <taxon>Actinomycetes</taxon>
        <taxon>Streptosporangiales</taxon>
        <taxon>Thermomonosporaceae</taxon>
        <taxon>Actinomadura</taxon>
    </lineage>
</organism>
<keyword evidence="3" id="KW-1185">Reference proteome</keyword>
<accession>A0ABS3RXW0</accession>
<evidence type="ECO:0000313" key="2">
    <source>
        <dbReference type="EMBL" id="MBO2461592.1"/>
    </source>
</evidence>
<name>A0ABS3RXW0_9ACTN</name>
<evidence type="ECO:0000313" key="3">
    <source>
        <dbReference type="Proteomes" id="UP000680206"/>
    </source>
</evidence>
<reference evidence="2 3" key="1">
    <citation type="submission" date="2021-03" db="EMBL/GenBank/DDBJ databases">
        <title>Actinomadura violae sp. nov., isolated from lichen in Thailand.</title>
        <authorList>
            <person name="Kanchanasin P."/>
            <person name="Saeng-In P."/>
            <person name="Phongsopitanun W."/>
            <person name="Yuki M."/>
            <person name="Kudo T."/>
            <person name="Ohkuma M."/>
            <person name="Tanasupawat S."/>
        </authorList>
    </citation>
    <scope>NUCLEOTIDE SEQUENCE [LARGE SCALE GENOMIC DNA]</scope>
    <source>
        <strain evidence="2 3">LCR2-06</strain>
    </source>
</reference>
<dbReference type="RefSeq" id="WP_208244947.1">
    <property type="nucleotide sequence ID" value="NZ_JAGEPF010000018.1"/>
</dbReference>
<comment type="caution">
    <text evidence="2">The sequence shown here is derived from an EMBL/GenBank/DDBJ whole genome shotgun (WGS) entry which is preliminary data.</text>
</comment>
<feature type="region of interest" description="Disordered" evidence="1">
    <location>
        <begin position="300"/>
        <end position="319"/>
    </location>
</feature>
<evidence type="ECO:0008006" key="4">
    <source>
        <dbReference type="Google" id="ProtNLM"/>
    </source>
</evidence>
<dbReference type="Proteomes" id="UP000680206">
    <property type="component" value="Unassembled WGS sequence"/>
</dbReference>
<dbReference type="EMBL" id="JAGEPF010000018">
    <property type="protein sequence ID" value="MBO2461592.1"/>
    <property type="molecule type" value="Genomic_DNA"/>
</dbReference>
<evidence type="ECO:0000256" key="1">
    <source>
        <dbReference type="SAM" id="MobiDB-lite"/>
    </source>
</evidence>
<proteinExistence type="predicted"/>
<sequence length="319" mass="35051">MTRPILRVLVSFYYASHIDLSALADYDGPVELFVDSGAYSAESVGATVRLADYASWLHEWRTLITTAANLDVIGDHAASARNCEKLEAAGCKVLPVFHTGSPWAELERLCAAYGYVGVGGMASAATNNQRLLMQWLIKCHRIARDNDAGLHGFGMTTPDVLARLPFYSVDSTTWKAGIRYGNLQMWDGRRARFVTIPFGDHGKAHRHRELIRAHSGVAADVARKGFCLLGDRPREDYVRDYYMALRISATGILRFEEWLSGRHRVPPPPGWRTPGPAYFLGVVNNRELNGAIQAVKAADDAAGNAAGDANPRAALRSRP</sequence>
<protein>
    <recommendedName>
        <fullName evidence="4">Queuine tRNA-ribosyltransferase</fullName>
    </recommendedName>
</protein>
<gene>
    <name evidence="2" type="ORF">J4709_28895</name>
</gene>